<dbReference type="Proteomes" id="UP000324513">
    <property type="component" value="Unassembled WGS sequence"/>
</dbReference>
<organism evidence="2 3">
    <name type="scientific">Elizabethkingia miricola</name>
    <name type="common">Chryseobacterium miricola</name>
    <dbReference type="NCBI Taxonomy" id="172045"/>
    <lineage>
        <taxon>Bacteria</taxon>
        <taxon>Pseudomonadati</taxon>
        <taxon>Bacteroidota</taxon>
        <taxon>Flavobacteriia</taxon>
        <taxon>Flavobacteriales</taxon>
        <taxon>Weeksellaceae</taxon>
        <taxon>Elizabethkingia</taxon>
    </lineage>
</organism>
<evidence type="ECO:0008006" key="4">
    <source>
        <dbReference type="Google" id="ProtNLM"/>
    </source>
</evidence>
<evidence type="ECO:0000313" key="3">
    <source>
        <dbReference type="Proteomes" id="UP000324513"/>
    </source>
</evidence>
<dbReference type="Gene3D" id="2.60.40.10">
    <property type="entry name" value="Immunoglobulins"/>
    <property type="match status" value="1"/>
</dbReference>
<keyword evidence="1" id="KW-0732">Signal</keyword>
<keyword evidence="3" id="KW-1185">Reference proteome</keyword>
<feature type="chain" id="PRO_5046406983" description="Fibronectin type-III domain-containing protein" evidence="1">
    <location>
        <begin position="24"/>
        <end position="224"/>
    </location>
</feature>
<comment type="caution">
    <text evidence="2">The sequence shown here is derived from an EMBL/GenBank/DDBJ whole genome shotgun (WGS) entry which is preliminary data.</text>
</comment>
<sequence length="224" mass="25261">MKTQNIYLLFLLFLLFNFQCSSRDSVEDNNINNNPQQQGCMVPTNLSFKNLYNIFSWSDPNVDGAGYFQVQYGAEGFVLGSGTSIETNQKNFDAPLYSGKKYDFYVRKNCGAKGYSNWSKPITILSNNTTACVKPSYVNYTKSSYTPSTFTAQITWENDGISVYEVGFGSLTTPPSSGNTQLILAPSGAAYQLNKNIDYQFYVRKKCANNTFTEYFGPYIIRYN</sequence>
<proteinExistence type="predicted"/>
<reference evidence="2 3" key="1">
    <citation type="submission" date="2019-07" db="EMBL/GenBank/DDBJ databases">
        <title>Genomic Encyclopedia of Archaeal and Bacterial Type Strains, Phase II (KMG-II): from individual species to whole genera.</title>
        <authorList>
            <person name="Goeker M."/>
        </authorList>
    </citation>
    <scope>NUCLEOTIDE SEQUENCE [LARGE SCALE GENOMIC DNA]</scope>
    <source>
        <strain evidence="2 3">DSM 14571</strain>
    </source>
</reference>
<dbReference type="InterPro" id="IPR013783">
    <property type="entry name" value="Ig-like_fold"/>
</dbReference>
<accession>A0ABY3NFK3</accession>
<feature type="signal peptide" evidence="1">
    <location>
        <begin position="1"/>
        <end position="23"/>
    </location>
</feature>
<evidence type="ECO:0000313" key="2">
    <source>
        <dbReference type="EMBL" id="TYO91768.1"/>
    </source>
</evidence>
<gene>
    <name evidence="2" type="ORF">LX74_02014</name>
</gene>
<dbReference type="RefSeq" id="WP_065083488.1">
    <property type="nucleotide sequence ID" value="NZ_FLSS01000012.1"/>
</dbReference>
<evidence type="ECO:0000256" key="1">
    <source>
        <dbReference type="SAM" id="SignalP"/>
    </source>
</evidence>
<name>A0ABY3NFK3_ELIMR</name>
<protein>
    <recommendedName>
        <fullName evidence="4">Fibronectin type-III domain-containing protein</fullName>
    </recommendedName>
</protein>
<dbReference type="EMBL" id="VNHK01000006">
    <property type="protein sequence ID" value="TYO91768.1"/>
    <property type="molecule type" value="Genomic_DNA"/>
</dbReference>